<sequence>MTVTVMEGNKKRKPFTHDFLPVSQAELTCSSMAFLFVQWEGYVQQLSQYLNLDMMWKMPTTFANAIKSDRFSSITFKETCCHRCASPSHKWTLMMPKRTGKLSASERVELAEICRSLAITTVYRGESSRWALWGSMWRYPTIRDLLEVAIRVEDKDDVRTEQCLAR</sequence>
<organism evidence="1 2">
    <name type="scientific">Didymella pomorum</name>
    <dbReference type="NCBI Taxonomy" id="749634"/>
    <lineage>
        <taxon>Eukaryota</taxon>
        <taxon>Fungi</taxon>
        <taxon>Dikarya</taxon>
        <taxon>Ascomycota</taxon>
        <taxon>Pezizomycotina</taxon>
        <taxon>Dothideomycetes</taxon>
        <taxon>Pleosporomycetidae</taxon>
        <taxon>Pleosporales</taxon>
        <taxon>Pleosporineae</taxon>
        <taxon>Didymellaceae</taxon>
        <taxon>Didymella</taxon>
    </lineage>
</organism>
<comment type="caution">
    <text evidence="1">The sequence shown here is derived from an EMBL/GenBank/DDBJ whole genome shotgun (WGS) entry which is preliminary data.</text>
</comment>
<evidence type="ECO:0000313" key="2">
    <source>
        <dbReference type="Proteomes" id="UP001140510"/>
    </source>
</evidence>
<name>A0A9W8Z8G8_9PLEO</name>
<evidence type="ECO:0000313" key="1">
    <source>
        <dbReference type="EMBL" id="KAJ4402041.1"/>
    </source>
</evidence>
<dbReference type="AlphaFoldDB" id="A0A9W8Z8G8"/>
<protein>
    <submittedName>
        <fullName evidence="1">Uncharacterized protein</fullName>
    </submittedName>
</protein>
<dbReference type="Proteomes" id="UP001140510">
    <property type="component" value="Unassembled WGS sequence"/>
</dbReference>
<dbReference type="EMBL" id="JAPEVA010000066">
    <property type="protein sequence ID" value="KAJ4402041.1"/>
    <property type="molecule type" value="Genomic_DNA"/>
</dbReference>
<accession>A0A9W8Z8G8</accession>
<gene>
    <name evidence="1" type="ORF">N0V91_007546</name>
</gene>
<reference evidence="1" key="1">
    <citation type="submission" date="2022-10" db="EMBL/GenBank/DDBJ databases">
        <title>Tapping the CABI collections for fungal endophytes: first genome assemblies for Collariella, Neodidymelliopsis, Ascochyta clinopodiicola, Didymella pomorum, Didymosphaeria variabile, Neocosmospora piperis and Neocucurbitaria cava.</title>
        <authorList>
            <person name="Hill R."/>
        </authorList>
    </citation>
    <scope>NUCLEOTIDE SEQUENCE</scope>
    <source>
        <strain evidence="1">IMI 355091</strain>
    </source>
</reference>
<keyword evidence="2" id="KW-1185">Reference proteome</keyword>
<proteinExistence type="predicted"/>